<proteinExistence type="predicted"/>
<reference evidence="1 2" key="1">
    <citation type="submission" date="2020-01" db="EMBL/GenBank/DDBJ databases">
        <title>Complete Genome Sequence of Pseudomonas putida Strain TS312, Harboring the HdtS type N-acyl-homoserine Lactone Synthase, Isolated from a Paper Mill.</title>
        <authorList>
            <person name="Hosoe A."/>
            <person name="Suenaga T."/>
            <person name="Sugi T."/>
            <person name="Izumi T."/>
            <person name="Nagai N."/>
            <person name="Terada A."/>
        </authorList>
    </citation>
    <scope>NUCLEOTIDE SEQUENCE [LARGE SCALE GENOMIC DNA]</scope>
    <source>
        <strain evidence="1 2">TS312</strain>
    </source>
</reference>
<dbReference type="RefSeq" id="WP_016712406.1">
    <property type="nucleotide sequence ID" value="NZ_AP022324.1"/>
</dbReference>
<dbReference type="Proteomes" id="UP000464661">
    <property type="component" value="Chromosome"/>
</dbReference>
<name>A0A0P7D510_PSEPU</name>
<dbReference type="EMBL" id="AP022324">
    <property type="protein sequence ID" value="BBU42170.1"/>
    <property type="molecule type" value="Genomic_DNA"/>
</dbReference>
<evidence type="ECO:0000313" key="2">
    <source>
        <dbReference type="Proteomes" id="UP000464661"/>
    </source>
</evidence>
<dbReference type="AlphaFoldDB" id="A0A0P7D510"/>
<sequence>MIFEEHFQHVERQFLWHKQTLRTASGLSIRSNSTSWTGFHEAFKGEDGTELVIGEHSDVEITFAQEVACLRLEYYVVSDFLCDDLNMLFDADNNDYDLIAPAPRHFYWLTLEGYGVRDLRPGPIATSPYHQVIDGPFRRLTISTSQAGTVHIRKLEWTGTHRH</sequence>
<organism evidence="1 2">
    <name type="scientific">Pseudomonas putida</name>
    <name type="common">Arthrobacter siderocapsulatus</name>
    <dbReference type="NCBI Taxonomy" id="303"/>
    <lineage>
        <taxon>Bacteria</taxon>
        <taxon>Pseudomonadati</taxon>
        <taxon>Pseudomonadota</taxon>
        <taxon>Gammaproteobacteria</taxon>
        <taxon>Pseudomonadales</taxon>
        <taxon>Pseudomonadaceae</taxon>
        <taxon>Pseudomonas</taxon>
    </lineage>
</organism>
<evidence type="ECO:0000313" key="1">
    <source>
        <dbReference type="EMBL" id="BBU42170.1"/>
    </source>
</evidence>
<dbReference type="GeneID" id="49871100"/>
<gene>
    <name evidence="1" type="ORF">PPTS312_00850</name>
</gene>
<accession>A0A0P7D510</accession>
<dbReference type="OrthoDB" id="6865628at2"/>
<protein>
    <submittedName>
        <fullName evidence="1">Uncharacterized protein</fullName>
    </submittedName>
</protein>